<dbReference type="OrthoDB" id="9809908at2"/>
<comment type="caution">
    <text evidence="3">The sequence shown here is derived from an EMBL/GenBank/DDBJ whole genome shotgun (WGS) entry which is preliminary data.</text>
</comment>
<dbReference type="InterPro" id="IPR050640">
    <property type="entry name" value="Bact_2-comp_sensor_kinase"/>
</dbReference>
<keyword evidence="1" id="KW-0472">Membrane</keyword>
<dbReference type="EMBL" id="LGIA01000204">
    <property type="protein sequence ID" value="KOH43036.1"/>
    <property type="molecule type" value="Genomic_DNA"/>
</dbReference>
<organism evidence="3 4">
    <name type="scientific">Sunxiuqinia dokdonensis</name>
    <dbReference type="NCBI Taxonomy" id="1409788"/>
    <lineage>
        <taxon>Bacteria</taxon>
        <taxon>Pseudomonadati</taxon>
        <taxon>Bacteroidota</taxon>
        <taxon>Bacteroidia</taxon>
        <taxon>Marinilabiliales</taxon>
        <taxon>Prolixibacteraceae</taxon>
        <taxon>Sunxiuqinia</taxon>
    </lineage>
</organism>
<keyword evidence="1" id="KW-1133">Transmembrane helix</keyword>
<feature type="transmembrane region" description="Helical" evidence="1">
    <location>
        <begin position="44"/>
        <end position="66"/>
    </location>
</feature>
<evidence type="ECO:0000256" key="1">
    <source>
        <dbReference type="SAM" id="Phobius"/>
    </source>
</evidence>
<dbReference type="Proteomes" id="UP000036958">
    <property type="component" value="Unassembled WGS sequence"/>
</dbReference>
<keyword evidence="1" id="KW-0812">Transmembrane</keyword>
<dbReference type="SUPFAM" id="SSF55874">
    <property type="entry name" value="ATPase domain of HSP90 chaperone/DNA topoisomerase II/histidine kinase"/>
    <property type="match status" value="1"/>
</dbReference>
<protein>
    <recommendedName>
        <fullName evidence="2">Signal transduction histidine kinase internal region domain-containing protein</fullName>
    </recommendedName>
</protein>
<evidence type="ECO:0000313" key="4">
    <source>
        <dbReference type="Proteomes" id="UP000036958"/>
    </source>
</evidence>
<feature type="transmembrane region" description="Helical" evidence="1">
    <location>
        <begin position="12"/>
        <end position="32"/>
    </location>
</feature>
<keyword evidence="4" id="KW-1185">Reference proteome</keyword>
<proteinExistence type="predicted"/>
<dbReference type="STRING" id="1409788.NC99_41690"/>
<dbReference type="Gene3D" id="3.30.565.10">
    <property type="entry name" value="Histidine kinase-like ATPase, C-terminal domain"/>
    <property type="match status" value="1"/>
</dbReference>
<feature type="transmembrane region" description="Helical" evidence="1">
    <location>
        <begin position="107"/>
        <end position="126"/>
    </location>
</feature>
<evidence type="ECO:0000259" key="2">
    <source>
        <dbReference type="Pfam" id="PF06580"/>
    </source>
</evidence>
<dbReference type="InterPro" id="IPR036890">
    <property type="entry name" value="HATPase_C_sf"/>
</dbReference>
<dbReference type="InterPro" id="IPR010559">
    <property type="entry name" value="Sig_transdc_His_kin_internal"/>
</dbReference>
<dbReference type="GO" id="GO:0000155">
    <property type="term" value="F:phosphorelay sensor kinase activity"/>
    <property type="evidence" value="ECO:0007669"/>
    <property type="project" value="InterPro"/>
</dbReference>
<name>A0A0L8V3N4_9BACT</name>
<sequence>MVFVKNNQRFKILLQVLFWLSSLAFALSSFYVVSDYHFNPGKDFLRAVILNTGFAFGVYVNLLVLVPKLLKRKNYIFYTFWLLITLAISSLIILSLLYSLLHFSRPQLFSSYFFTTGFYVGITSLVKFVNDWLRMQDIELRYNKVEREKLEAELNTLKAQINPHFLFNSLNNIYSLSLSNSKKTPEMILKLADLMRHVLYESRENFISLQKEVEFIQNFIELQRIRLSPKTDVRFEITGDYQDQQIIPLIFEPFVDNAFKHSCQSVGNTCFIHIQIDIKGDWLHFKAMNNYDEDHRPSNSKAHGIGLENAKKRLEYLYGKNEYHLDISKKENIFRVELELPLKRTR</sequence>
<dbReference type="PANTHER" id="PTHR34220">
    <property type="entry name" value="SENSOR HISTIDINE KINASE YPDA"/>
    <property type="match status" value="1"/>
</dbReference>
<dbReference type="GO" id="GO:0016020">
    <property type="term" value="C:membrane"/>
    <property type="evidence" value="ECO:0007669"/>
    <property type="project" value="InterPro"/>
</dbReference>
<dbReference type="PANTHER" id="PTHR34220:SF7">
    <property type="entry name" value="SENSOR HISTIDINE KINASE YPDA"/>
    <property type="match status" value="1"/>
</dbReference>
<gene>
    <name evidence="3" type="ORF">NC99_41690</name>
</gene>
<dbReference type="AlphaFoldDB" id="A0A0L8V3N4"/>
<feature type="domain" description="Signal transduction histidine kinase internal region" evidence="2">
    <location>
        <begin position="152"/>
        <end position="228"/>
    </location>
</feature>
<dbReference type="Pfam" id="PF06580">
    <property type="entry name" value="His_kinase"/>
    <property type="match status" value="1"/>
</dbReference>
<accession>A0A0L8V3N4</accession>
<dbReference type="RefSeq" id="WP_053187750.1">
    <property type="nucleotide sequence ID" value="NZ_LGIA01000204.1"/>
</dbReference>
<reference evidence="4" key="1">
    <citation type="submission" date="2015-07" db="EMBL/GenBank/DDBJ databases">
        <title>Genome sequencing of Sunxiuqinia dokdonensis strain SK.</title>
        <authorList>
            <person name="Ahn S."/>
            <person name="Kim B.-C."/>
        </authorList>
    </citation>
    <scope>NUCLEOTIDE SEQUENCE [LARGE SCALE GENOMIC DNA]</scope>
    <source>
        <strain evidence="4">SK</strain>
    </source>
</reference>
<feature type="transmembrane region" description="Helical" evidence="1">
    <location>
        <begin position="78"/>
        <end position="101"/>
    </location>
</feature>
<evidence type="ECO:0000313" key="3">
    <source>
        <dbReference type="EMBL" id="KOH43036.1"/>
    </source>
</evidence>